<feature type="region of interest" description="Disordered" evidence="1">
    <location>
        <begin position="312"/>
        <end position="341"/>
    </location>
</feature>
<dbReference type="PANTHER" id="PTHR31365">
    <property type="entry name" value="EXPRESSED PROTEIN"/>
    <property type="match status" value="1"/>
</dbReference>
<feature type="compositionally biased region" description="Basic and acidic residues" evidence="1">
    <location>
        <begin position="133"/>
        <end position="146"/>
    </location>
</feature>
<keyword evidence="3" id="KW-1185">Reference proteome</keyword>
<feature type="compositionally biased region" description="Basic and acidic residues" evidence="1">
    <location>
        <begin position="154"/>
        <end position="165"/>
    </location>
</feature>
<dbReference type="OMA" id="PEPENHI"/>
<dbReference type="AlphaFoldDB" id="A0A5P1FQS2"/>
<sequence length="341" mass="37481">MAGGGSRSNEGPLKIGSTNGFAVLESLKKKKKSTKDSSKSKGSSKSHAKELEPPVFWNPKPLVNKSWADVEDEDDDDYYATSAPPQGIWGASDPSNQKKEMEIEAVMEEESESEDGGLDEGDEGIEEEAEPEPENHIPAEPVEKKPLPTTSAPKENERQLSKKELKKKGLQELDALLAELGIEQSNDIVIVSAAGKDSEEAADVKERFKKVVSIKKKKTNKEMDAAARAAAMEAAARSARLAAAKKKEKNHYNQQPVRHYISFPVQHRLLQSARSLALHVKYKGASGAQRFIMSMSHEDKLQVESKTSATSAQWAPSAWDPMSGRHKKTEPTQTRVQFGFS</sequence>
<dbReference type="Gramene" id="ONK80646">
    <property type="protein sequence ID" value="ONK80646"/>
    <property type="gene ID" value="A4U43_C01F20150"/>
</dbReference>
<dbReference type="EMBL" id="CM007381">
    <property type="protein sequence ID" value="ONK80646.1"/>
    <property type="molecule type" value="Genomic_DNA"/>
</dbReference>
<proteinExistence type="predicted"/>
<organism evidence="2 3">
    <name type="scientific">Asparagus officinalis</name>
    <name type="common">Garden asparagus</name>
    <dbReference type="NCBI Taxonomy" id="4686"/>
    <lineage>
        <taxon>Eukaryota</taxon>
        <taxon>Viridiplantae</taxon>
        <taxon>Streptophyta</taxon>
        <taxon>Embryophyta</taxon>
        <taxon>Tracheophyta</taxon>
        <taxon>Spermatophyta</taxon>
        <taxon>Magnoliopsida</taxon>
        <taxon>Liliopsida</taxon>
        <taxon>Asparagales</taxon>
        <taxon>Asparagaceae</taxon>
        <taxon>Asparagoideae</taxon>
        <taxon>Asparagus</taxon>
    </lineage>
</organism>
<evidence type="ECO:0000256" key="1">
    <source>
        <dbReference type="SAM" id="MobiDB-lite"/>
    </source>
</evidence>
<protein>
    <submittedName>
        <fullName evidence="2">Uncharacterized protein</fullName>
    </submittedName>
</protein>
<reference evidence="3" key="1">
    <citation type="journal article" date="2017" name="Nat. Commun.">
        <title>The asparagus genome sheds light on the origin and evolution of a young Y chromosome.</title>
        <authorList>
            <person name="Harkess A."/>
            <person name="Zhou J."/>
            <person name="Xu C."/>
            <person name="Bowers J.E."/>
            <person name="Van der Hulst R."/>
            <person name="Ayyampalayam S."/>
            <person name="Mercati F."/>
            <person name="Riccardi P."/>
            <person name="McKain M.R."/>
            <person name="Kakrana A."/>
            <person name="Tang H."/>
            <person name="Ray J."/>
            <person name="Groenendijk J."/>
            <person name="Arikit S."/>
            <person name="Mathioni S.M."/>
            <person name="Nakano M."/>
            <person name="Shan H."/>
            <person name="Telgmann-Rauber A."/>
            <person name="Kanno A."/>
            <person name="Yue Z."/>
            <person name="Chen H."/>
            <person name="Li W."/>
            <person name="Chen Y."/>
            <person name="Xu X."/>
            <person name="Zhang Y."/>
            <person name="Luo S."/>
            <person name="Chen H."/>
            <person name="Gao J."/>
            <person name="Mao Z."/>
            <person name="Pires J.C."/>
            <person name="Luo M."/>
            <person name="Kudrna D."/>
            <person name="Wing R.A."/>
            <person name="Meyers B.C."/>
            <person name="Yi K."/>
            <person name="Kong H."/>
            <person name="Lavrijsen P."/>
            <person name="Sunseri F."/>
            <person name="Falavigna A."/>
            <person name="Ye Y."/>
            <person name="Leebens-Mack J.H."/>
            <person name="Chen G."/>
        </authorList>
    </citation>
    <scope>NUCLEOTIDE SEQUENCE [LARGE SCALE GENOMIC DNA]</scope>
    <source>
        <strain evidence="3">cv. DH0086</strain>
    </source>
</reference>
<dbReference type="PANTHER" id="PTHR31365:SF4">
    <property type="entry name" value="OS05G0179800 PROTEIN"/>
    <property type="match status" value="1"/>
</dbReference>
<feature type="region of interest" description="Disordered" evidence="1">
    <location>
        <begin position="26"/>
        <end position="165"/>
    </location>
</feature>
<feature type="region of interest" description="Disordered" evidence="1">
    <location>
        <begin position="1"/>
        <end position="20"/>
    </location>
</feature>
<gene>
    <name evidence="2" type="ORF">A4U43_C01F20150</name>
</gene>
<accession>A0A5P1FQS2</accession>
<feature type="compositionally biased region" description="Acidic residues" evidence="1">
    <location>
        <begin position="103"/>
        <end position="132"/>
    </location>
</feature>
<name>A0A5P1FQS2_ASPOF</name>
<evidence type="ECO:0000313" key="3">
    <source>
        <dbReference type="Proteomes" id="UP000243459"/>
    </source>
</evidence>
<dbReference type="Proteomes" id="UP000243459">
    <property type="component" value="Chromosome 1"/>
</dbReference>
<feature type="compositionally biased region" description="Acidic residues" evidence="1">
    <location>
        <begin position="69"/>
        <end position="78"/>
    </location>
</feature>
<evidence type="ECO:0000313" key="2">
    <source>
        <dbReference type="EMBL" id="ONK80646.1"/>
    </source>
</evidence>
<feature type="compositionally biased region" description="Polar residues" evidence="1">
    <location>
        <begin position="331"/>
        <end position="341"/>
    </location>
</feature>